<protein>
    <submittedName>
        <fullName evidence="3">Putative secreted protein (Por secretion system target)</fullName>
    </submittedName>
</protein>
<dbReference type="AlphaFoldDB" id="A0A2P8D7V4"/>
<gene>
    <name evidence="3" type="ORF">B0I18_102285</name>
</gene>
<reference evidence="3 4" key="1">
    <citation type="submission" date="2018-03" db="EMBL/GenBank/DDBJ databases">
        <title>Genomic Encyclopedia of Type Strains, Phase III (KMG-III): the genomes of soil and plant-associated and newly described type strains.</title>
        <authorList>
            <person name="Whitman W."/>
        </authorList>
    </citation>
    <scope>NUCLEOTIDE SEQUENCE [LARGE SCALE GENOMIC DNA]</scope>
    <source>
        <strain evidence="3 4">CGMCC 1.12700</strain>
    </source>
</reference>
<dbReference type="Pfam" id="PF18962">
    <property type="entry name" value="Por_Secre_tail"/>
    <property type="match status" value="1"/>
</dbReference>
<dbReference type="InterPro" id="IPR026444">
    <property type="entry name" value="Secre_tail"/>
</dbReference>
<evidence type="ECO:0000313" key="4">
    <source>
        <dbReference type="Proteomes" id="UP000240572"/>
    </source>
</evidence>
<feature type="domain" description="Secretion system C-terminal sorting" evidence="2">
    <location>
        <begin position="418"/>
        <end position="488"/>
    </location>
</feature>
<comment type="caution">
    <text evidence="3">The sequence shown here is derived from an EMBL/GenBank/DDBJ whole genome shotgun (WGS) entry which is preliminary data.</text>
</comment>
<feature type="signal peptide" evidence="1">
    <location>
        <begin position="1"/>
        <end position="25"/>
    </location>
</feature>
<accession>A0A2P8D7V4</accession>
<dbReference type="Proteomes" id="UP000240572">
    <property type="component" value="Unassembled WGS sequence"/>
</dbReference>
<evidence type="ECO:0000256" key="1">
    <source>
        <dbReference type="SAM" id="SignalP"/>
    </source>
</evidence>
<proteinExistence type="predicted"/>
<organism evidence="3 4">
    <name type="scientific">Taibaiella chishuiensis</name>
    <dbReference type="NCBI Taxonomy" id="1434707"/>
    <lineage>
        <taxon>Bacteria</taxon>
        <taxon>Pseudomonadati</taxon>
        <taxon>Bacteroidota</taxon>
        <taxon>Chitinophagia</taxon>
        <taxon>Chitinophagales</taxon>
        <taxon>Chitinophagaceae</taxon>
        <taxon>Taibaiella</taxon>
    </lineage>
</organism>
<dbReference type="OrthoDB" id="614666at2"/>
<evidence type="ECO:0000313" key="3">
    <source>
        <dbReference type="EMBL" id="PSK93315.1"/>
    </source>
</evidence>
<keyword evidence="4" id="KW-1185">Reference proteome</keyword>
<feature type="chain" id="PRO_5015196021" evidence="1">
    <location>
        <begin position="26"/>
        <end position="490"/>
    </location>
</feature>
<sequence>MSKHFRALLGFLYIAATSLPTPSSAQITTINYQAWSTSQCNAFASQPSINGRIHFSNIGQPRYGSSNDPIVLDCKYNVGSPQGTQYEIQYNFQANHQYNITVTAAAVTNSYFPILKLELANTTPTAPLCSGPTFIQPAPGANSWSIGSSFFSDAPFSFNLGAQSFSKLTVAAIPDAASMPTGPLQSIIIRKIVINDVTPAAPPFTLVASSNARLCGNEDPVTFTIQNPTNAVVSSYKFYPQNGDWLYNGASVNVIEVIPPNNTVTLTPKSCSGNAYMRAKAIWQNRDVYANDAAVSVTTPDLKIYGPDQLLATEAGNYQLQGLLSTPINYGWPCTSHPTWSGSPSALAHVYSIGGNSPFTTYFYADAGTAGTTVTIQADVMMCGVNKHIEKGIKITSGKGFSVQNASAALQQDNDIMISPNPSRGKFRVSLSAYAGNATVTIRSADGRIVHKQDLSGPETYLDISTAPAGLYFAEINNGRRIITEKIIKD</sequence>
<dbReference type="RefSeq" id="WP_106522329.1">
    <property type="nucleotide sequence ID" value="NZ_PYGD01000002.1"/>
</dbReference>
<name>A0A2P8D7V4_9BACT</name>
<keyword evidence="1" id="KW-0732">Signal</keyword>
<evidence type="ECO:0000259" key="2">
    <source>
        <dbReference type="Pfam" id="PF18962"/>
    </source>
</evidence>
<dbReference type="EMBL" id="PYGD01000002">
    <property type="protein sequence ID" value="PSK93315.1"/>
    <property type="molecule type" value="Genomic_DNA"/>
</dbReference>
<dbReference type="NCBIfam" id="TIGR04183">
    <property type="entry name" value="Por_Secre_tail"/>
    <property type="match status" value="1"/>
</dbReference>